<dbReference type="Gene3D" id="1.10.150.240">
    <property type="entry name" value="Putative phosphatase, domain 2"/>
    <property type="match status" value="1"/>
</dbReference>
<evidence type="ECO:0000313" key="2">
    <source>
        <dbReference type="Proteomes" id="UP001300692"/>
    </source>
</evidence>
<dbReference type="Gene3D" id="3.40.50.1000">
    <property type="entry name" value="HAD superfamily/HAD-like"/>
    <property type="match status" value="1"/>
</dbReference>
<dbReference type="Proteomes" id="UP001300692">
    <property type="component" value="Unassembled WGS sequence"/>
</dbReference>
<dbReference type="RefSeq" id="WP_264137296.1">
    <property type="nucleotide sequence ID" value="NZ_JAOYOD010000001.1"/>
</dbReference>
<dbReference type="EMBL" id="JAOYOD010000001">
    <property type="protein sequence ID" value="MCV9386498.1"/>
    <property type="molecule type" value="Genomic_DNA"/>
</dbReference>
<dbReference type="PANTHER" id="PTHR43611:SF3">
    <property type="entry name" value="FLAVIN MONONUCLEOTIDE HYDROLASE 1, CHLOROPLATIC"/>
    <property type="match status" value="1"/>
</dbReference>
<keyword evidence="2" id="KW-1185">Reference proteome</keyword>
<organism evidence="1 2">
    <name type="scientific">Reichenbachiella ulvae</name>
    <dbReference type="NCBI Taxonomy" id="2980104"/>
    <lineage>
        <taxon>Bacteria</taxon>
        <taxon>Pseudomonadati</taxon>
        <taxon>Bacteroidota</taxon>
        <taxon>Cytophagia</taxon>
        <taxon>Cytophagales</taxon>
        <taxon>Reichenbachiellaceae</taxon>
        <taxon>Reichenbachiella</taxon>
    </lineage>
</organism>
<protein>
    <submittedName>
        <fullName evidence="1">HAD family phosphatase</fullName>
    </submittedName>
</protein>
<reference evidence="1 2" key="1">
    <citation type="submission" date="2022-10" db="EMBL/GenBank/DDBJ databases">
        <title>Comparative genomics and taxonomic characterization of three novel marine species of genus Reichenbachiella exhibiting antioxidant and polysaccharide degradation activities.</title>
        <authorList>
            <person name="Muhammad N."/>
            <person name="Lee Y.-J."/>
            <person name="Ko J."/>
            <person name="Kim S.-G."/>
        </authorList>
    </citation>
    <scope>NUCLEOTIDE SEQUENCE [LARGE SCALE GENOMIC DNA]</scope>
    <source>
        <strain evidence="1 2">ABR2-5</strain>
    </source>
</reference>
<dbReference type="InterPro" id="IPR023198">
    <property type="entry name" value="PGP-like_dom2"/>
</dbReference>
<name>A0ABT3CSF9_9BACT</name>
<dbReference type="InterPro" id="IPR036412">
    <property type="entry name" value="HAD-like_sf"/>
</dbReference>
<dbReference type="NCBIfam" id="TIGR01509">
    <property type="entry name" value="HAD-SF-IA-v3"/>
    <property type="match status" value="1"/>
</dbReference>
<dbReference type="SFLD" id="SFLDG01129">
    <property type="entry name" value="C1.5:_HAD__Beta-PGM__Phosphata"/>
    <property type="match status" value="1"/>
</dbReference>
<dbReference type="SUPFAM" id="SSF56784">
    <property type="entry name" value="HAD-like"/>
    <property type="match status" value="1"/>
</dbReference>
<comment type="caution">
    <text evidence="1">The sequence shown here is derived from an EMBL/GenBank/DDBJ whole genome shotgun (WGS) entry which is preliminary data.</text>
</comment>
<dbReference type="PANTHER" id="PTHR43611">
    <property type="entry name" value="ALPHA-D-GLUCOSE 1-PHOSPHATE PHOSPHATASE"/>
    <property type="match status" value="1"/>
</dbReference>
<evidence type="ECO:0000313" key="1">
    <source>
        <dbReference type="EMBL" id="MCV9386498.1"/>
    </source>
</evidence>
<dbReference type="InterPro" id="IPR006439">
    <property type="entry name" value="HAD-SF_hydro_IA"/>
</dbReference>
<gene>
    <name evidence="1" type="ORF">N7U62_07480</name>
</gene>
<proteinExistence type="predicted"/>
<dbReference type="CDD" id="cd02603">
    <property type="entry name" value="HAD_sEH-N_like"/>
    <property type="match status" value="1"/>
</dbReference>
<sequence length="205" mass="23428">MNIKAIIFDLGGVIINLDEVATVKAFAELANHSVEQVMQHYQISDAFKQYEMGLISSEAFRQEIRTMMNTEATDSAIDQAWNAMLGAIPIERLQLMLDLQQNYEVMVLSNTNEIHEQAFNQTLRNVSGKNSLHDFAHQVYFSHRLNLRKPNKDIYEEVLRQSGFEAKDCIFLDDKKENLIGAESVGLHTFHVATPNDIFKITEHV</sequence>
<accession>A0ABT3CSF9</accession>
<dbReference type="Pfam" id="PF00702">
    <property type="entry name" value="Hydrolase"/>
    <property type="match status" value="1"/>
</dbReference>
<dbReference type="InterPro" id="IPR023214">
    <property type="entry name" value="HAD_sf"/>
</dbReference>
<dbReference type="SFLD" id="SFLDS00003">
    <property type="entry name" value="Haloacid_Dehalogenase"/>
    <property type="match status" value="1"/>
</dbReference>